<evidence type="ECO:0000313" key="3">
    <source>
        <dbReference type="Proteomes" id="UP000018208"/>
    </source>
</evidence>
<organism evidence="2 3">
    <name type="scientific">Spironucleus salmonicida</name>
    <dbReference type="NCBI Taxonomy" id="348837"/>
    <lineage>
        <taxon>Eukaryota</taxon>
        <taxon>Metamonada</taxon>
        <taxon>Diplomonadida</taxon>
        <taxon>Hexamitidae</taxon>
        <taxon>Hexamitinae</taxon>
        <taxon>Spironucleus</taxon>
    </lineage>
</organism>
<evidence type="ECO:0000313" key="2">
    <source>
        <dbReference type="EMBL" id="KAH0572859.1"/>
    </source>
</evidence>
<name>A0A9P8LRG6_9EUKA</name>
<dbReference type="AlphaFoldDB" id="A0A9P8LRG6"/>
<reference evidence="2" key="1">
    <citation type="journal article" date="2014" name="PLoS Genet.">
        <title>The Genome of Spironucleus salmonicida Highlights a Fish Pathogen Adapted to Fluctuating Environments.</title>
        <authorList>
            <person name="Xu F."/>
            <person name="Jerlstrom-Hultqvist J."/>
            <person name="Einarsson E."/>
            <person name="Astvaldsson A."/>
            <person name="Svard S.G."/>
            <person name="Andersson J.O."/>
        </authorList>
    </citation>
    <scope>NUCLEOTIDE SEQUENCE</scope>
    <source>
        <strain evidence="2">ATCC 50377</strain>
    </source>
</reference>
<reference evidence="2" key="2">
    <citation type="submission" date="2020-12" db="EMBL/GenBank/DDBJ databases">
        <title>New Spironucleus salmonicida genome in near-complete chromosomes.</title>
        <authorList>
            <person name="Xu F."/>
            <person name="Kurt Z."/>
            <person name="Jimenez-Gonzalez A."/>
            <person name="Astvaldsson A."/>
            <person name="Andersson J.O."/>
            <person name="Svard S.G."/>
        </authorList>
    </citation>
    <scope>NUCLEOTIDE SEQUENCE</scope>
    <source>
        <strain evidence="2">ATCC 50377</strain>
    </source>
</reference>
<comment type="caution">
    <text evidence="2">The sequence shown here is derived from an EMBL/GenBank/DDBJ whole genome shotgun (WGS) entry which is preliminary data.</text>
</comment>
<protein>
    <submittedName>
        <fullName evidence="2">Uncharacterized protein</fullName>
    </submittedName>
</protein>
<dbReference type="GeneID" id="94298988"/>
<dbReference type="EMBL" id="AUWU02000005">
    <property type="protein sequence ID" value="KAH0572850.1"/>
    <property type="molecule type" value="Genomic_DNA"/>
</dbReference>
<gene>
    <name evidence="1" type="ORF">SS50377_24965</name>
    <name evidence="2" type="ORF">SS50377_24974</name>
</gene>
<dbReference type="RefSeq" id="XP_067763623.1">
    <property type="nucleotide sequence ID" value="XM_067908802.1"/>
</dbReference>
<sequence>MGAAVSQLHDDIIGDINEARRVTVAIAPPVLDNTISQRSLISRTVDQRQMQSGALSQSADEKRISHRRLESVLGSMQHASSDNILSFK</sequence>
<accession>A0A9P8LRG6</accession>
<dbReference type="KEGG" id="ssao:94298988"/>
<evidence type="ECO:0000313" key="1">
    <source>
        <dbReference type="EMBL" id="KAH0572850.1"/>
    </source>
</evidence>
<dbReference type="EMBL" id="AUWU02000005">
    <property type="protein sequence ID" value="KAH0572859.1"/>
    <property type="molecule type" value="Genomic_DNA"/>
</dbReference>
<proteinExistence type="predicted"/>
<dbReference type="Proteomes" id="UP000018208">
    <property type="component" value="Unassembled WGS sequence"/>
</dbReference>
<keyword evidence="3" id="KW-1185">Reference proteome</keyword>